<sequence>MEGSTIYQDACTVYDEDRFYERCQHFVIKTFEDLLDKTIVDLRKRYGPINPSKEAFIAQLKENSKGRERFPRIYDRAAVQWNQHLGIMDDEDHGVRTVTTSHYIKAVCERRYFPTAVKWRAYVEENAEKGYDDAFSRKNTKRTLASSTSTSAPSTSAAAPSTSATSFLHIRKKMKPDECIKMAKTNISIGTTILKVNYMEMMKVVSAVLFDMSFLLRATMRSYFRSQTSSIHVSDIVPQKYVRQPSLHQVAHPPEELKKTLKDMMIRTVPSQRRLLDSFTNNHMLSLFSSYFGRKSRARQNNIPSAPSTPSTFGSQSSLGMSLLAVDPSAGYIMPGDEWNGVDLHTLPKGYTDLISPQLKIMETNIKNMYSSQRVEYVLKKAIMILLRLDLSPKREASYFARIRS</sequence>
<keyword evidence="2" id="KW-1185">Reference proteome</keyword>
<dbReference type="Proteomes" id="UP000078561">
    <property type="component" value="Unassembled WGS sequence"/>
</dbReference>
<evidence type="ECO:0000313" key="1">
    <source>
        <dbReference type="EMBL" id="SAM03168.1"/>
    </source>
</evidence>
<dbReference type="InParanoid" id="A0A168PXZ8"/>
<dbReference type="EMBL" id="LT554066">
    <property type="protein sequence ID" value="SAM03168.1"/>
    <property type="molecule type" value="Genomic_DNA"/>
</dbReference>
<dbReference type="OrthoDB" id="2302129at2759"/>
<protein>
    <submittedName>
        <fullName evidence="1">Uncharacterized protein</fullName>
    </submittedName>
</protein>
<dbReference type="AlphaFoldDB" id="A0A168PXZ8"/>
<reference evidence="1" key="1">
    <citation type="submission" date="2016-04" db="EMBL/GenBank/DDBJ databases">
        <authorList>
            <person name="Evans L.H."/>
            <person name="Alamgir A."/>
            <person name="Owens N."/>
            <person name="Weber N.D."/>
            <person name="Virtaneva K."/>
            <person name="Barbian K."/>
            <person name="Babar A."/>
            <person name="Rosenke K."/>
        </authorList>
    </citation>
    <scope>NUCLEOTIDE SEQUENCE [LARGE SCALE GENOMIC DNA]</scope>
    <source>
        <strain evidence="1">CBS 101.48</strain>
    </source>
</reference>
<gene>
    <name evidence="1" type="primary">ABSGL_08986.1 scaffold 10666</name>
</gene>
<proteinExistence type="predicted"/>
<evidence type="ECO:0000313" key="2">
    <source>
        <dbReference type="Proteomes" id="UP000078561"/>
    </source>
</evidence>
<name>A0A168PXZ8_ABSGL</name>
<accession>A0A168PXZ8</accession>
<organism evidence="1">
    <name type="scientific">Absidia glauca</name>
    <name type="common">Pin mould</name>
    <dbReference type="NCBI Taxonomy" id="4829"/>
    <lineage>
        <taxon>Eukaryota</taxon>
        <taxon>Fungi</taxon>
        <taxon>Fungi incertae sedis</taxon>
        <taxon>Mucoromycota</taxon>
        <taxon>Mucoromycotina</taxon>
        <taxon>Mucoromycetes</taxon>
        <taxon>Mucorales</taxon>
        <taxon>Cunninghamellaceae</taxon>
        <taxon>Absidia</taxon>
    </lineage>
</organism>